<dbReference type="InterPro" id="IPR036237">
    <property type="entry name" value="Xyl_isomerase-like_sf"/>
</dbReference>
<comment type="caution">
    <text evidence="1">The sequence shown here is derived from an EMBL/GenBank/DDBJ whole genome shotgun (WGS) entry which is preliminary data.</text>
</comment>
<protein>
    <submittedName>
        <fullName evidence="1">Uncharacterized protein</fullName>
    </submittedName>
</protein>
<accession>A0A0W7TLP2</accession>
<gene>
    <name evidence="1" type="ORF">ASJ35_18015</name>
</gene>
<dbReference type="AlphaFoldDB" id="A0A0W7TLP2"/>
<evidence type="ECO:0000313" key="1">
    <source>
        <dbReference type="EMBL" id="KUE74655.1"/>
    </source>
</evidence>
<dbReference type="EMBL" id="LMUA01000051">
    <property type="protein sequence ID" value="KUE74655.1"/>
    <property type="molecule type" value="Genomic_DNA"/>
</dbReference>
<dbReference type="Proteomes" id="UP000053433">
    <property type="component" value="Unassembled WGS sequence"/>
</dbReference>
<name>A0A0W7TLP2_9FIRM</name>
<dbReference type="SUPFAM" id="SSF51658">
    <property type="entry name" value="Xylose isomerase-like"/>
    <property type="match status" value="1"/>
</dbReference>
<reference evidence="1 2" key="1">
    <citation type="submission" date="2015-10" db="EMBL/GenBank/DDBJ databases">
        <title>A novel member of the family Ruminococcaceae isolated from human faeces.</title>
        <authorList>
            <person name="Shkoporov A.N."/>
            <person name="Chaplin A.V."/>
            <person name="Motuzova O.V."/>
            <person name="Kafarskaia L.I."/>
            <person name="Efimov B.A."/>
        </authorList>
    </citation>
    <scope>NUCLEOTIDE SEQUENCE [LARGE SCALE GENOMIC DNA]</scope>
    <source>
        <strain evidence="1 2">668</strain>
    </source>
</reference>
<dbReference type="Gene3D" id="3.20.20.150">
    <property type="entry name" value="Divalent-metal-dependent TIM barrel enzymes"/>
    <property type="match status" value="1"/>
</dbReference>
<sequence length="331" mass="38100">MTLRDMVKEVHDNLKTDGIEIIDQAVVRQYPYPSDEFVAEFRDLMAEFDMTAVTMDIYLDTLQFRDHVMTHKEAAERLVRDIRLAAKLGFQNVRCLCSVPIDVIEMALPAAEEYGVRIGKEIHAPFNIKTDSGEQYGKGDGFPRNPKMCEEIISLAEKKHTKFVGLVPDMGIFQRSINRPQFAYAVRHGANPDALRMVDRIAAEGVRDPAVARERLLALGFSEKDTTVARQVGMFSQVDPREMRDIVPYIVSIHGKFYEMTEIPGRTEEYEDVAIDYKNPIYWLKQGGYEGYINSEYEGQRHQQDQGIEKMANEVEEVRRHHEMLARYITE</sequence>
<proteinExistence type="predicted"/>
<evidence type="ECO:0000313" key="2">
    <source>
        <dbReference type="Proteomes" id="UP000053433"/>
    </source>
</evidence>
<organism evidence="1 2">
    <name type="scientific">Ruthenibacterium lactatiformans</name>
    <dbReference type="NCBI Taxonomy" id="1550024"/>
    <lineage>
        <taxon>Bacteria</taxon>
        <taxon>Bacillati</taxon>
        <taxon>Bacillota</taxon>
        <taxon>Clostridia</taxon>
        <taxon>Eubacteriales</taxon>
        <taxon>Oscillospiraceae</taxon>
        <taxon>Ruthenibacterium</taxon>
    </lineage>
</organism>